<sequence length="436" mass="44433">MAPRGALLVLASLLLAASSAVAWSSGRGGCGNGGCSCSNKSSCLTGKAKKDCCWNATSNTCQRACAASAGGLCAPPPPPTCRPGFGVVKGVCKPCPKNGTWSPGGVGAVCQPCESRNCGSWTCDAKTGKTLTCSSCAAGFGDCNGDPADGCEVRISAPETCGACGNLTNCLTTIANVQVVTCEAGGGGSAGYQCGFDKGGSTAKNAGCEGRFTDCDGVVSNGCEADTSQVTACGRCGETADCTGLVKNVPASGIRCSWAFWDSENVYQCSFNQPGPWDTGCNPGAYECDLNFSNGCEVVVNSPSSCAGDSCFSLRANCYEQVVNLAPGVEVLCLEPSEPTLADMLMEALAPLIDPLLDEPPPPPPLPPSRTCAYAKPNPSDPASGCATGWADCDGDMANGCETPVAPEPPTHRRRLFQFMTLSVCPPPSQPERPIP</sequence>
<organism evidence="2 3">
    <name type="scientific">Edaphochlamys debaryana</name>
    <dbReference type="NCBI Taxonomy" id="47281"/>
    <lineage>
        <taxon>Eukaryota</taxon>
        <taxon>Viridiplantae</taxon>
        <taxon>Chlorophyta</taxon>
        <taxon>core chlorophytes</taxon>
        <taxon>Chlorophyceae</taxon>
        <taxon>CS clade</taxon>
        <taxon>Chlamydomonadales</taxon>
        <taxon>Chlamydomonadales incertae sedis</taxon>
        <taxon>Edaphochlamys</taxon>
    </lineage>
</organism>
<evidence type="ECO:0000313" key="2">
    <source>
        <dbReference type="EMBL" id="KAG2482056.1"/>
    </source>
</evidence>
<accession>A0A835XE80</accession>
<gene>
    <name evidence="2" type="ORF">HYH03_018992</name>
</gene>
<dbReference type="OrthoDB" id="2013942at2759"/>
<feature type="signal peptide" evidence="1">
    <location>
        <begin position="1"/>
        <end position="22"/>
    </location>
</feature>
<evidence type="ECO:0000313" key="3">
    <source>
        <dbReference type="Proteomes" id="UP000612055"/>
    </source>
</evidence>
<dbReference type="AlphaFoldDB" id="A0A835XE80"/>
<reference evidence="2" key="1">
    <citation type="journal article" date="2020" name="bioRxiv">
        <title>Comparative genomics of Chlamydomonas.</title>
        <authorList>
            <person name="Craig R.J."/>
            <person name="Hasan A.R."/>
            <person name="Ness R.W."/>
            <person name="Keightley P.D."/>
        </authorList>
    </citation>
    <scope>NUCLEOTIDE SEQUENCE</scope>
    <source>
        <strain evidence="2">CCAP 11/70</strain>
    </source>
</reference>
<protein>
    <submittedName>
        <fullName evidence="2">Uncharacterized protein</fullName>
    </submittedName>
</protein>
<name>A0A835XE80_9CHLO</name>
<feature type="chain" id="PRO_5032785853" evidence="1">
    <location>
        <begin position="23"/>
        <end position="436"/>
    </location>
</feature>
<comment type="caution">
    <text evidence="2">The sequence shown here is derived from an EMBL/GenBank/DDBJ whole genome shotgun (WGS) entry which is preliminary data.</text>
</comment>
<evidence type="ECO:0000256" key="1">
    <source>
        <dbReference type="SAM" id="SignalP"/>
    </source>
</evidence>
<dbReference type="Proteomes" id="UP000612055">
    <property type="component" value="Unassembled WGS sequence"/>
</dbReference>
<keyword evidence="3" id="KW-1185">Reference proteome</keyword>
<dbReference type="EMBL" id="JAEHOE010000275">
    <property type="protein sequence ID" value="KAG2482056.1"/>
    <property type="molecule type" value="Genomic_DNA"/>
</dbReference>
<proteinExistence type="predicted"/>
<keyword evidence="1" id="KW-0732">Signal</keyword>